<feature type="transmembrane region" description="Helical" evidence="1">
    <location>
        <begin position="30"/>
        <end position="50"/>
    </location>
</feature>
<feature type="transmembrane region" description="Helical" evidence="1">
    <location>
        <begin position="6"/>
        <end position="23"/>
    </location>
</feature>
<dbReference type="EMBL" id="CM007904">
    <property type="protein sequence ID" value="OTF95613.1"/>
    <property type="molecule type" value="Genomic_DNA"/>
</dbReference>
<keyword evidence="1" id="KW-0812">Transmembrane</keyword>
<keyword evidence="1" id="KW-0472">Membrane</keyword>
<feature type="transmembrane region" description="Helical" evidence="1">
    <location>
        <begin position="62"/>
        <end position="88"/>
    </location>
</feature>
<sequence>MDFLQGISWSVAVVLISIMYFFGRDVSGGSFVIAARVIFSVLGVSVYKLLRNNCHRHVIYALTFWVWIAYKESSWTGALFWIILLVCFRG</sequence>
<reference evidence="3" key="1">
    <citation type="journal article" date="2017" name="Nature">
        <title>The sunflower genome provides insights into oil metabolism, flowering and Asterid evolution.</title>
        <authorList>
            <person name="Badouin H."/>
            <person name="Gouzy J."/>
            <person name="Grassa C.J."/>
            <person name="Murat F."/>
            <person name="Staton S.E."/>
            <person name="Cottret L."/>
            <person name="Lelandais-Briere C."/>
            <person name="Owens G.L."/>
            <person name="Carrere S."/>
            <person name="Mayjonade B."/>
            <person name="Legrand L."/>
            <person name="Gill N."/>
            <person name="Kane N.C."/>
            <person name="Bowers J.E."/>
            <person name="Hubner S."/>
            <person name="Bellec A."/>
            <person name="Berard A."/>
            <person name="Berges H."/>
            <person name="Blanchet N."/>
            <person name="Boniface M.C."/>
            <person name="Brunel D."/>
            <person name="Catrice O."/>
            <person name="Chaidir N."/>
            <person name="Claudel C."/>
            <person name="Donnadieu C."/>
            <person name="Faraut T."/>
            <person name="Fievet G."/>
            <person name="Helmstetter N."/>
            <person name="King M."/>
            <person name="Knapp S.J."/>
            <person name="Lai Z."/>
            <person name="Le Paslier M.C."/>
            <person name="Lippi Y."/>
            <person name="Lorenzon L."/>
            <person name="Mandel J.R."/>
            <person name="Marage G."/>
            <person name="Marchand G."/>
            <person name="Marquand E."/>
            <person name="Bret-Mestries E."/>
            <person name="Morien E."/>
            <person name="Nambeesan S."/>
            <person name="Nguyen T."/>
            <person name="Pegot-Espagnet P."/>
            <person name="Pouilly N."/>
            <person name="Raftis F."/>
            <person name="Sallet E."/>
            <person name="Schiex T."/>
            <person name="Thomas J."/>
            <person name="Vandecasteele C."/>
            <person name="Vares D."/>
            <person name="Vear F."/>
            <person name="Vautrin S."/>
            <person name="Crespi M."/>
            <person name="Mangin B."/>
            <person name="Burke J.M."/>
            <person name="Salse J."/>
            <person name="Munos S."/>
            <person name="Vincourt P."/>
            <person name="Rieseberg L.H."/>
            <person name="Langlade N.B."/>
        </authorList>
    </citation>
    <scope>NUCLEOTIDE SEQUENCE [LARGE SCALE GENOMIC DNA]</scope>
    <source>
        <strain evidence="3">cv. SF193</strain>
    </source>
</reference>
<evidence type="ECO:0000313" key="2">
    <source>
        <dbReference type="EMBL" id="OTF95613.1"/>
    </source>
</evidence>
<accession>A0A251SA38</accession>
<evidence type="ECO:0000313" key="3">
    <source>
        <dbReference type="Proteomes" id="UP000215914"/>
    </source>
</evidence>
<name>A0A251SA38_HELAN</name>
<dbReference type="InParanoid" id="A0A251SA38"/>
<keyword evidence="3" id="KW-1185">Reference proteome</keyword>
<gene>
    <name evidence="2" type="ORF">HannXRQ_Chr15g0485031</name>
</gene>
<evidence type="ECO:0000256" key="1">
    <source>
        <dbReference type="SAM" id="Phobius"/>
    </source>
</evidence>
<dbReference type="Proteomes" id="UP000215914">
    <property type="component" value="Chromosome 15"/>
</dbReference>
<proteinExistence type="predicted"/>
<organism evidence="2 3">
    <name type="scientific">Helianthus annuus</name>
    <name type="common">Common sunflower</name>
    <dbReference type="NCBI Taxonomy" id="4232"/>
    <lineage>
        <taxon>Eukaryota</taxon>
        <taxon>Viridiplantae</taxon>
        <taxon>Streptophyta</taxon>
        <taxon>Embryophyta</taxon>
        <taxon>Tracheophyta</taxon>
        <taxon>Spermatophyta</taxon>
        <taxon>Magnoliopsida</taxon>
        <taxon>eudicotyledons</taxon>
        <taxon>Gunneridae</taxon>
        <taxon>Pentapetalae</taxon>
        <taxon>asterids</taxon>
        <taxon>campanulids</taxon>
        <taxon>Asterales</taxon>
        <taxon>Asteraceae</taxon>
        <taxon>Asteroideae</taxon>
        <taxon>Heliantheae alliance</taxon>
        <taxon>Heliantheae</taxon>
        <taxon>Helianthus</taxon>
    </lineage>
</organism>
<keyword evidence="1" id="KW-1133">Transmembrane helix</keyword>
<dbReference type="AlphaFoldDB" id="A0A251SA38"/>
<protein>
    <submittedName>
        <fullName evidence="2">Uncharacterized protein</fullName>
    </submittedName>
</protein>